<reference evidence="2 3" key="1">
    <citation type="journal article" date="2013" name="Front. Microbiol.">
        <title>Comparative genomic analyses of the cyanobacterium, Lyngbya aestuarii BL J, a powerful hydrogen producer.</title>
        <authorList>
            <person name="Kothari A."/>
            <person name="Vaughn M."/>
            <person name="Garcia-Pichel F."/>
        </authorList>
    </citation>
    <scope>NUCLEOTIDE SEQUENCE [LARGE SCALE GENOMIC DNA]</scope>
    <source>
        <strain evidence="2 3">BL J</strain>
    </source>
</reference>
<protein>
    <submittedName>
        <fullName evidence="2">Putative membrane protein</fullName>
    </submittedName>
</protein>
<dbReference type="Proteomes" id="UP000017127">
    <property type="component" value="Unassembled WGS sequence"/>
</dbReference>
<evidence type="ECO:0000313" key="2">
    <source>
        <dbReference type="EMBL" id="ERT07645.1"/>
    </source>
</evidence>
<name>U7QKK4_9CYAN</name>
<dbReference type="EMBL" id="AUZM01000019">
    <property type="protein sequence ID" value="ERT07645.1"/>
    <property type="molecule type" value="Genomic_DNA"/>
</dbReference>
<comment type="caution">
    <text evidence="2">The sequence shown here is derived from an EMBL/GenBank/DDBJ whole genome shotgun (WGS) entry which is preliminary data.</text>
</comment>
<organism evidence="2 3">
    <name type="scientific">Lyngbya aestuarii BL J</name>
    <dbReference type="NCBI Taxonomy" id="1348334"/>
    <lineage>
        <taxon>Bacteria</taxon>
        <taxon>Bacillati</taxon>
        <taxon>Cyanobacteriota</taxon>
        <taxon>Cyanophyceae</taxon>
        <taxon>Oscillatoriophycideae</taxon>
        <taxon>Oscillatoriales</taxon>
        <taxon>Microcoleaceae</taxon>
        <taxon>Lyngbya</taxon>
    </lineage>
</organism>
<feature type="transmembrane region" description="Helical" evidence="1">
    <location>
        <begin position="15"/>
        <end position="37"/>
    </location>
</feature>
<sequence length="39" mass="4582">MCAYFGRLGMQELNLGFWSFFDFLYLLGFSSSAYSSLRR</sequence>
<keyword evidence="1" id="KW-0812">Transmembrane</keyword>
<proteinExistence type="predicted"/>
<evidence type="ECO:0000256" key="1">
    <source>
        <dbReference type="SAM" id="Phobius"/>
    </source>
</evidence>
<gene>
    <name evidence="2" type="ORF">M595_2375</name>
</gene>
<evidence type="ECO:0000313" key="3">
    <source>
        <dbReference type="Proteomes" id="UP000017127"/>
    </source>
</evidence>
<keyword evidence="1" id="KW-1133">Transmembrane helix</keyword>
<keyword evidence="1" id="KW-0472">Membrane</keyword>
<keyword evidence="3" id="KW-1185">Reference proteome</keyword>
<accession>U7QKK4</accession>
<dbReference type="AlphaFoldDB" id="U7QKK4"/>